<dbReference type="EMBL" id="AMZO01000026">
    <property type="protein sequence ID" value="ELR64483.1"/>
    <property type="molecule type" value="Genomic_DNA"/>
</dbReference>
<evidence type="ECO:0000313" key="2">
    <source>
        <dbReference type="EMBL" id="ELR64483.1"/>
    </source>
</evidence>
<dbReference type="NCBIfam" id="TIGR00074">
    <property type="entry name" value="hypC_hupF"/>
    <property type="match status" value="1"/>
</dbReference>
<dbReference type="RefSeq" id="WP_007468148.1">
    <property type="nucleotide sequence ID" value="NZ_AMZO01000026.1"/>
</dbReference>
<organism evidence="2 3">
    <name type="scientific">Photobacterium marinum</name>
    <dbReference type="NCBI Taxonomy" id="1056511"/>
    <lineage>
        <taxon>Bacteria</taxon>
        <taxon>Pseudomonadati</taxon>
        <taxon>Pseudomonadota</taxon>
        <taxon>Gammaproteobacteria</taxon>
        <taxon>Vibrionales</taxon>
        <taxon>Vibrionaceae</taxon>
        <taxon>Photobacterium</taxon>
    </lineage>
</organism>
<dbReference type="FunFam" id="2.30.30.140:FF:000022">
    <property type="entry name" value="Hydrogenase assembly chaperone HybG"/>
    <property type="match status" value="1"/>
</dbReference>
<dbReference type="SUPFAM" id="SSF159127">
    <property type="entry name" value="HupF/HypC-like"/>
    <property type="match status" value="1"/>
</dbReference>
<name>L8J8G1_9GAMM</name>
<dbReference type="PRINTS" id="PR00445">
    <property type="entry name" value="HUPFHYPC"/>
</dbReference>
<proteinExistence type="inferred from homology"/>
<comment type="similarity">
    <text evidence="1">Belongs to the HupF/HypC family.</text>
</comment>
<dbReference type="InterPro" id="IPR001109">
    <property type="entry name" value="Hydrogenase_HupF/HypC"/>
</dbReference>
<keyword evidence="3" id="KW-1185">Reference proteome</keyword>
<dbReference type="GO" id="GO:0005506">
    <property type="term" value="F:iron ion binding"/>
    <property type="evidence" value="ECO:0007669"/>
    <property type="project" value="TreeGrafter"/>
</dbReference>
<dbReference type="Proteomes" id="UP000011134">
    <property type="component" value="Unassembled WGS sequence"/>
</dbReference>
<sequence length="79" mass="8916">MCLSIPSQVVKVDEKSCSAIVDTMGVKREVSTHLMTEPLSIDDYVLIHIGFVMEKIDKGDAELSLARYQELVEKLNFEE</sequence>
<dbReference type="OrthoDB" id="9806017at2"/>
<dbReference type="PANTHER" id="PTHR35177:SF2">
    <property type="entry name" value="HYDROGENASE MATURATION FACTOR HYBG"/>
    <property type="match status" value="1"/>
</dbReference>
<dbReference type="Gene3D" id="2.30.30.140">
    <property type="match status" value="1"/>
</dbReference>
<gene>
    <name evidence="2" type="ORF">C942_02507</name>
</gene>
<dbReference type="GO" id="GO:1902670">
    <property type="term" value="F:carbon dioxide binding"/>
    <property type="evidence" value="ECO:0007669"/>
    <property type="project" value="TreeGrafter"/>
</dbReference>
<evidence type="ECO:0000313" key="3">
    <source>
        <dbReference type="Proteomes" id="UP000011134"/>
    </source>
</evidence>
<protein>
    <submittedName>
        <fullName evidence="2">Hydrogenase metallocenter (NiFe) assembly protein HypC</fullName>
    </submittedName>
</protein>
<dbReference type="PANTHER" id="PTHR35177">
    <property type="entry name" value="HYDROGENASE MATURATION FACTOR HYBG"/>
    <property type="match status" value="1"/>
</dbReference>
<dbReference type="GO" id="GO:0051604">
    <property type="term" value="P:protein maturation"/>
    <property type="evidence" value="ECO:0007669"/>
    <property type="project" value="TreeGrafter"/>
</dbReference>
<dbReference type="PATRIC" id="fig|1056511.3.peg.3580"/>
<reference evidence="2 3" key="1">
    <citation type="submission" date="2012-12" db="EMBL/GenBank/DDBJ databases">
        <title>Genome Assembly of Photobacterium sp. AK15.</title>
        <authorList>
            <person name="Khatri I."/>
            <person name="Vaidya B."/>
            <person name="Srinivas T.N.R."/>
            <person name="Subramanian S."/>
            <person name="Pinnaka A."/>
        </authorList>
    </citation>
    <scope>NUCLEOTIDE SEQUENCE [LARGE SCALE GENOMIC DNA]</scope>
    <source>
        <strain evidence="2 3">AK15</strain>
    </source>
</reference>
<evidence type="ECO:0000256" key="1">
    <source>
        <dbReference type="ARBA" id="ARBA00006018"/>
    </source>
</evidence>
<dbReference type="AlphaFoldDB" id="L8J8G1"/>
<dbReference type="Pfam" id="PF01455">
    <property type="entry name" value="HupF_HypC"/>
    <property type="match status" value="1"/>
</dbReference>
<comment type="caution">
    <text evidence="2">The sequence shown here is derived from an EMBL/GenBank/DDBJ whole genome shotgun (WGS) entry which is preliminary data.</text>
</comment>
<accession>L8J8G1</accession>